<organism evidence="2 3">
    <name type="scientific">Ambispora gerdemannii</name>
    <dbReference type="NCBI Taxonomy" id="144530"/>
    <lineage>
        <taxon>Eukaryota</taxon>
        <taxon>Fungi</taxon>
        <taxon>Fungi incertae sedis</taxon>
        <taxon>Mucoromycota</taxon>
        <taxon>Glomeromycotina</taxon>
        <taxon>Glomeromycetes</taxon>
        <taxon>Archaeosporales</taxon>
        <taxon>Ambisporaceae</taxon>
        <taxon>Ambispora</taxon>
    </lineage>
</organism>
<name>A0A9N8WJY3_9GLOM</name>
<dbReference type="AlphaFoldDB" id="A0A9N8WJY3"/>
<feature type="non-terminal residue" evidence="2">
    <location>
        <position position="194"/>
    </location>
</feature>
<keyword evidence="3" id="KW-1185">Reference proteome</keyword>
<evidence type="ECO:0000313" key="2">
    <source>
        <dbReference type="EMBL" id="CAG8492223.1"/>
    </source>
</evidence>
<feature type="compositionally biased region" description="Basic and acidic residues" evidence="1">
    <location>
        <begin position="174"/>
        <end position="188"/>
    </location>
</feature>
<dbReference type="EMBL" id="CAJVPL010000398">
    <property type="protein sequence ID" value="CAG8492223.1"/>
    <property type="molecule type" value="Genomic_DNA"/>
</dbReference>
<gene>
    <name evidence="2" type="ORF">AGERDE_LOCUS3813</name>
</gene>
<dbReference type="Proteomes" id="UP000789831">
    <property type="component" value="Unassembled WGS sequence"/>
</dbReference>
<accession>A0A9N8WJY3</accession>
<sequence>MFDLYYYIECENSVPDKSFLICVYPKWLKNDDDFSDPWLQSLLLEDGATSFKFSEKYGIVYSDYVTTVADDAALKRLAKRKVNDTKIGKAWQLKDDNGAPTLIEDDINISRNQITVKNATKQQIITGLTIGNVIANVKTLKATGTDQDSTLTANIPEDISYKIAVFADYQPGKPTKEPAAEGEIRYEGDFNVAK</sequence>
<protein>
    <submittedName>
        <fullName evidence="2">10244_t:CDS:1</fullName>
    </submittedName>
</protein>
<evidence type="ECO:0000256" key="1">
    <source>
        <dbReference type="SAM" id="MobiDB-lite"/>
    </source>
</evidence>
<feature type="region of interest" description="Disordered" evidence="1">
    <location>
        <begin position="174"/>
        <end position="194"/>
    </location>
</feature>
<proteinExistence type="predicted"/>
<comment type="caution">
    <text evidence="2">The sequence shown here is derived from an EMBL/GenBank/DDBJ whole genome shotgun (WGS) entry which is preliminary data.</text>
</comment>
<evidence type="ECO:0000313" key="3">
    <source>
        <dbReference type="Proteomes" id="UP000789831"/>
    </source>
</evidence>
<reference evidence="2" key="1">
    <citation type="submission" date="2021-06" db="EMBL/GenBank/DDBJ databases">
        <authorList>
            <person name="Kallberg Y."/>
            <person name="Tangrot J."/>
            <person name="Rosling A."/>
        </authorList>
    </citation>
    <scope>NUCLEOTIDE SEQUENCE</scope>
    <source>
        <strain evidence="2">MT106</strain>
    </source>
</reference>